<name>A0AAW2IC02_9NEOP</name>
<evidence type="ECO:0000313" key="2">
    <source>
        <dbReference type="EMBL" id="KAL0279709.1"/>
    </source>
</evidence>
<dbReference type="InterPro" id="IPR019349">
    <property type="entry name" value="Ribosomal_mS35_mit"/>
</dbReference>
<dbReference type="GO" id="GO:0003735">
    <property type="term" value="F:structural constituent of ribosome"/>
    <property type="evidence" value="ECO:0007669"/>
    <property type="project" value="InterPro"/>
</dbReference>
<gene>
    <name evidence="2" type="ORF">PYX00_001208</name>
</gene>
<sequence>MSVRIKLSNFLCTNGIFQEWQPVSCVLRKQHTDSKENPEQEFRALDIFPKPRAEKASAGGLSRFEVQEVDVKDADWTNVWVGPKSFNPYMVPLPVRQGYRKKGLPPGKYANAELMKIPNFLHLTPPAVQKHCEALKKFCTKWPEELQTEEDMDKHFPVNVIASDYCNSLPTIRDPLARIVTVKVKLSDLKLDKRCKDKFLRLVGERYDPKTDIVTITTDSCPLKKQNYDYAMYILTALCFESRKVESWEGSKGPEDMEEYIFSKRKAIEKIAEYYAYNNREAPAPGALAEATEICLTNKETAESVEKLKAEVLKVVGLSEFT</sequence>
<dbReference type="AlphaFoldDB" id="A0AAW2IC02"/>
<feature type="domain" description="Small ribosomal subunit protein mS35 mitochondrial conserved" evidence="1">
    <location>
        <begin position="174"/>
        <end position="245"/>
    </location>
</feature>
<reference evidence="2" key="1">
    <citation type="journal article" date="2024" name="Gigascience">
        <title>Chromosome-level genome of the poultry shaft louse Menopon gallinae provides insight into the host-switching and adaptive evolution of parasitic lice.</title>
        <authorList>
            <person name="Xu Y."/>
            <person name="Ma L."/>
            <person name="Liu S."/>
            <person name="Liang Y."/>
            <person name="Liu Q."/>
            <person name="He Z."/>
            <person name="Tian L."/>
            <person name="Duan Y."/>
            <person name="Cai W."/>
            <person name="Li H."/>
            <person name="Song F."/>
        </authorList>
    </citation>
    <scope>NUCLEOTIDE SEQUENCE</scope>
    <source>
        <strain evidence="2">Cailab_2023a</strain>
    </source>
</reference>
<comment type="caution">
    <text evidence="2">The sequence shown here is derived from an EMBL/GenBank/DDBJ whole genome shotgun (WGS) entry which is preliminary data.</text>
</comment>
<dbReference type="InterPro" id="IPR039848">
    <property type="entry name" value="Ribosomal_mS35_mt"/>
</dbReference>
<organism evidence="2">
    <name type="scientific">Menopon gallinae</name>
    <name type="common">poultry shaft louse</name>
    <dbReference type="NCBI Taxonomy" id="328185"/>
    <lineage>
        <taxon>Eukaryota</taxon>
        <taxon>Metazoa</taxon>
        <taxon>Ecdysozoa</taxon>
        <taxon>Arthropoda</taxon>
        <taxon>Hexapoda</taxon>
        <taxon>Insecta</taxon>
        <taxon>Pterygota</taxon>
        <taxon>Neoptera</taxon>
        <taxon>Paraneoptera</taxon>
        <taxon>Psocodea</taxon>
        <taxon>Troctomorpha</taxon>
        <taxon>Phthiraptera</taxon>
        <taxon>Amblycera</taxon>
        <taxon>Menoponidae</taxon>
        <taxon>Menopon</taxon>
    </lineage>
</organism>
<proteinExistence type="predicted"/>
<dbReference type="PANTHER" id="PTHR13490">
    <property type="entry name" value="MITOCHONDRIAL 28S RIBOSOMAL PROTEIN S28"/>
    <property type="match status" value="1"/>
</dbReference>
<dbReference type="EMBL" id="JARGDH010000001">
    <property type="protein sequence ID" value="KAL0279709.1"/>
    <property type="molecule type" value="Genomic_DNA"/>
</dbReference>
<dbReference type="GO" id="GO:0005763">
    <property type="term" value="C:mitochondrial small ribosomal subunit"/>
    <property type="evidence" value="ECO:0007669"/>
    <property type="project" value="TreeGrafter"/>
</dbReference>
<dbReference type="GO" id="GO:0032543">
    <property type="term" value="P:mitochondrial translation"/>
    <property type="evidence" value="ECO:0007669"/>
    <property type="project" value="InterPro"/>
</dbReference>
<protein>
    <recommendedName>
        <fullName evidence="1">Small ribosomal subunit protein mS35 mitochondrial conserved domain-containing protein</fullName>
    </recommendedName>
</protein>
<dbReference type="PANTHER" id="PTHR13490:SF0">
    <property type="entry name" value="SMALL RIBOSOMAL SUBUNIT PROTEIN MS35"/>
    <property type="match status" value="1"/>
</dbReference>
<dbReference type="Pfam" id="PF10213">
    <property type="entry name" value="MRP-S28"/>
    <property type="match status" value="1"/>
</dbReference>
<evidence type="ECO:0000259" key="1">
    <source>
        <dbReference type="Pfam" id="PF10213"/>
    </source>
</evidence>
<accession>A0AAW2IC02</accession>